<comment type="similarity">
    <text evidence="1">Belongs to the sulfotransferase 1 family.</text>
</comment>
<feature type="domain" description="Sulfotransferase" evidence="3">
    <location>
        <begin position="62"/>
        <end position="174"/>
    </location>
</feature>
<dbReference type="Pfam" id="PF00685">
    <property type="entry name" value="Sulfotransfer_1"/>
    <property type="match status" value="1"/>
</dbReference>
<organism evidence="4 5">
    <name type="scientific">Stylophora pistillata</name>
    <name type="common">Smooth cauliflower coral</name>
    <dbReference type="NCBI Taxonomy" id="50429"/>
    <lineage>
        <taxon>Eukaryota</taxon>
        <taxon>Metazoa</taxon>
        <taxon>Cnidaria</taxon>
        <taxon>Anthozoa</taxon>
        <taxon>Hexacorallia</taxon>
        <taxon>Scleractinia</taxon>
        <taxon>Astrocoeniina</taxon>
        <taxon>Pocilloporidae</taxon>
        <taxon>Stylophora</taxon>
    </lineage>
</organism>
<dbReference type="AlphaFoldDB" id="A0A2B4RF16"/>
<dbReference type="OrthoDB" id="5973838at2759"/>
<dbReference type="EMBL" id="LSMT01000652">
    <property type="protein sequence ID" value="PFX15403.1"/>
    <property type="molecule type" value="Genomic_DNA"/>
</dbReference>
<comment type="caution">
    <text evidence="4">The sequence shown here is derived from an EMBL/GenBank/DDBJ whole genome shotgun (WGS) entry which is preliminary data.</text>
</comment>
<reference evidence="5" key="1">
    <citation type="journal article" date="2017" name="bioRxiv">
        <title>Comparative analysis of the genomes of Stylophora pistillata and Acropora digitifera provides evidence for extensive differences between species of corals.</title>
        <authorList>
            <person name="Voolstra C.R."/>
            <person name="Li Y."/>
            <person name="Liew Y.J."/>
            <person name="Baumgarten S."/>
            <person name="Zoccola D."/>
            <person name="Flot J.-F."/>
            <person name="Tambutte S."/>
            <person name="Allemand D."/>
            <person name="Aranda M."/>
        </authorList>
    </citation>
    <scope>NUCLEOTIDE SEQUENCE [LARGE SCALE GENOMIC DNA]</scope>
</reference>
<dbReference type="SUPFAM" id="SSF53178">
    <property type="entry name" value="Peptidyl-tRNA hydrolase-like"/>
    <property type="match status" value="1"/>
</dbReference>
<keyword evidence="5" id="KW-1185">Reference proteome</keyword>
<dbReference type="STRING" id="50429.A0A2B4RF16"/>
<proteinExistence type="inferred from homology"/>
<dbReference type="InterPro" id="IPR000863">
    <property type="entry name" value="Sulfotransferase_dom"/>
</dbReference>
<dbReference type="InterPro" id="IPR027417">
    <property type="entry name" value="P-loop_NTPase"/>
</dbReference>
<evidence type="ECO:0000259" key="3">
    <source>
        <dbReference type="Pfam" id="PF00685"/>
    </source>
</evidence>
<dbReference type="GO" id="GO:0008146">
    <property type="term" value="F:sulfotransferase activity"/>
    <property type="evidence" value="ECO:0007669"/>
    <property type="project" value="InterPro"/>
</dbReference>
<keyword evidence="2 4" id="KW-0808">Transferase</keyword>
<evidence type="ECO:0000256" key="2">
    <source>
        <dbReference type="ARBA" id="ARBA00022679"/>
    </source>
</evidence>
<dbReference type="Proteomes" id="UP000225706">
    <property type="component" value="Unassembled WGS sequence"/>
</dbReference>
<name>A0A2B4RF16_STYPI</name>
<evidence type="ECO:0000313" key="5">
    <source>
        <dbReference type="Proteomes" id="UP000225706"/>
    </source>
</evidence>
<dbReference type="InterPro" id="IPR036416">
    <property type="entry name" value="Pept_tRNA_hydro_sf"/>
</dbReference>
<dbReference type="SUPFAM" id="SSF52540">
    <property type="entry name" value="P-loop containing nucleoside triphosphate hydrolases"/>
    <property type="match status" value="1"/>
</dbReference>
<sequence length="229" mass="26338">MVVGLGNHSLPDTRHSVGMLVVDCLAKYLGTSWHFNKQSLVTIYNVNPSDVILFHDDLDRPLVTHGLQFDHVLGWWKQRDDPNILILTYEDRVQDPGDAVDKIAKFIGKEISPATRDLIVRQTSFDAMKSSNYTNFTWFEGIKGDGFIRKGQVGGWKDYFTEEQNELFDKVFSERSLRRVRVGIGRPSKRNNVTEYVLSNFDPSEIPVLERTIEQCCEVLMKELQLLRS</sequence>
<protein>
    <submittedName>
        <fullName evidence="4">Sulfotransferase 1C3</fullName>
    </submittedName>
</protein>
<dbReference type="Gene3D" id="3.40.50.300">
    <property type="entry name" value="P-loop containing nucleotide triphosphate hydrolases"/>
    <property type="match status" value="1"/>
</dbReference>
<gene>
    <name evidence="4" type="primary">SULT1C3</name>
    <name evidence="4" type="ORF">AWC38_SpisGene20366</name>
</gene>
<evidence type="ECO:0000313" key="4">
    <source>
        <dbReference type="EMBL" id="PFX15403.1"/>
    </source>
</evidence>
<dbReference type="GO" id="GO:0004045">
    <property type="term" value="F:peptidyl-tRNA hydrolase activity"/>
    <property type="evidence" value="ECO:0007669"/>
    <property type="project" value="InterPro"/>
</dbReference>
<dbReference type="PANTHER" id="PTHR11783">
    <property type="entry name" value="SULFOTRANSFERASE SULT"/>
    <property type="match status" value="1"/>
</dbReference>
<evidence type="ECO:0000256" key="1">
    <source>
        <dbReference type="ARBA" id="ARBA00005771"/>
    </source>
</evidence>
<accession>A0A2B4RF16</accession>